<sequence>MKIYNTLTRKKEEFVPITPGKVKMYSCGPTVYNYFHIGNARPFIIFDTLRRYLEYIGYDVTFVQNFTDIDDKMIKNANEQGITVKELADKFIAEYFKDAKGLGIKEATIHPKATENMDAIINTVNTLVDKGYAYESNGDVYFETKKFSEYGKLSKQPLEDLEAGARIDVTDVKRNPTDFALWKAKKEGEPAWESPWGEGRPGWHIECSAMVNKFLGDTIDIHSGGQDLIFPHHENEIAQSECANGKPFARYWMHNGYINVDNEKMSKSKGNFFTVRDVAKKYDYEVIRFFMLSAHYRSVINFADELLAQSKSGLDRLYNCLYNLEFLTEKSKKRPLTPEVETAKTEILSFKDKFCAAMDDDLNTADAIAALFDLVKYLNSANKEAWPKELYDVSIGLMRELGGVLGIFHRQQEDTISERAKELIEQRKEARAQKDWAKADEIRDELLSLGIEVADTRQGMKIRILEK</sequence>
<keyword evidence="14" id="KW-0175">Coiled coil</keyword>
<feature type="binding site" evidence="13">
    <location>
        <position position="27"/>
    </location>
    <ligand>
        <name>Zn(2+)</name>
        <dbReference type="ChEBI" id="CHEBI:29105"/>
    </ligand>
</feature>
<reference evidence="16" key="1">
    <citation type="submission" date="2020-08" db="EMBL/GenBank/DDBJ databases">
        <title>Genome public.</title>
        <authorList>
            <person name="Liu C."/>
            <person name="Sun Q."/>
        </authorList>
    </citation>
    <scope>NUCLEOTIDE SEQUENCE</scope>
    <source>
        <strain evidence="16">H8</strain>
    </source>
</reference>
<evidence type="ECO:0000256" key="10">
    <source>
        <dbReference type="ARBA" id="ARBA00022917"/>
    </source>
</evidence>
<dbReference type="Pfam" id="PF01406">
    <property type="entry name" value="tRNA-synt_1e"/>
    <property type="match status" value="1"/>
</dbReference>
<evidence type="ECO:0000256" key="8">
    <source>
        <dbReference type="ARBA" id="ARBA00022833"/>
    </source>
</evidence>
<feature type="short sequence motif" description="'KMSKS' region" evidence="13">
    <location>
        <begin position="264"/>
        <end position="268"/>
    </location>
</feature>
<dbReference type="SUPFAM" id="SSF52374">
    <property type="entry name" value="Nucleotidylyl transferase"/>
    <property type="match status" value="1"/>
</dbReference>
<dbReference type="GO" id="GO:0006423">
    <property type="term" value="P:cysteinyl-tRNA aminoacylation"/>
    <property type="evidence" value="ECO:0007669"/>
    <property type="project" value="UniProtKB-UniRule"/>
</dbReference>
<dbReference type="SUPFAM" id="SSF47323">
    <property type="entry name" value="Anticodon-binding domain of a subclass of class I aminoacyl-tRNA synthetases"/>
    <property type="match status" value="1"/>
</dbReference>
<evidence type="ECO:0000256" key="13">
    <source>
        <dbReference type="HAMAP-Rule" id="MF_00041"/>
    </source>
</evidence>
<dbReference type="PANTHER" id="PTHR10890:SF3">
    <property type="entry name" value="CYSTEINE--TRNA LIGASE, CYTOPLASMIC"/>
    <property type="match status" value="1"/>
</dbReference>
<proteinExistence type="inferred from homology"/>
<comment type="subcellular location">
    <subcellularLocation>
        <location evidence="1 13">Cytoplasm</location>
    </subcellularLocation>
</comment>
<feature type="binding site" evidence="13">
    <location>
        <position position="236"/>
    </location>
    <ligand>
        <name>Zn(2+)</name>
        <dbReference type="ChEBI" id="CHEBI:29105"/>
    </ligand>
</feature>
<dbReference type="EMBL" id="JACRSU010000003">
    <property type="protein sequence ID" value="MBC8541056.1"/>
    <property type="molecule type" value="Genomic_DNA"/>
</dbReference>
<feature type="binding site" evidence="13">
    <location>
        <position position="232"/>
    </location>
    <ligand>
        <name>Zn(2+)</name>
        <dbReference type="ChEBI" id="CHEBI:29105"/>
    </ligand>
</feature>
<dbReference type="NCBIfam" id="TIGR00435">
    <property type="entry name" value="cysS"/>
    <property type="match status" value="1"/>
</dbReference>
<dbReference type="FunFam" id="3.40.50.620:FF:000009">
    <property type="entry name" value="Cysteine--tRNA ligase"/>
    <property type="match status" value="1"/>
</dbReference>
<evidence type="ECO:0000313" key="17">
    <source>
        <dbReference type="Proteomes" id="UP000611762"/>
    </source>
</evidence>
<dbReference type="Proteomes" id="UP000611762">
    <property type="component" value="Unassembled WGS sequence"/>
</dbReference>
<keyword evidence="17" id="KW-1185">Reference proteome</keyword>
<evidence type="ECO:0000259" key="15">
    <source>
        <dbReference type="SMART" id="SM00840"/>
    </source>
</evidence>
<evidence type="ECO:0000256" key="6">
    <source>
        <dbReference type="ARBA" id="ARBA00022723"/>
    </source>
</evidence>
<dbReference type="HAMAP" id="MF_00041">
    <property type="entry name" value="Cys_tRNA_synth"/>
    <property type="match status" value="1"/>
</dbReference>
<dbReference type="PANTHER" id="PTHR10890">
    <property type="entry name" value="CYSTEINYL-TRNA SYNTHETASE"/>
    <property type="match status" value="1"/>
</dbReference>
<dbReference type="Gene3D" id="1.20.120.1910">
    <property type="entry name" value="Cysteine-tRNA ligase, C-terminal anti-codon recognition domain"/>
    <property type="match status" value="1"/>
</dbReference>
<dbReference type="CDD" id="cd00672">
    <property type="entry name" value="CysRS_core"/>
    <property type="match status" value="1"/>
</dbReference>
<keyword evidence="4 13" id="KW-0963">Cytoplasm</keyword>
<dbReference type="SMART" id="SM00840">
    <property type="entry name" value="DALR_2"/>
    <property type="match status" value="1"/>
</dbReference>
<evidence type="ECO:0000256" key="7">
    <source>
        <dbReference type="ARBA" id="ARBA00022741"/>
    </source>
</evidence>
<name>A0A926HZN8_9FIRM</name>
<comment type="cofactor">
    <cofactor evidence="13">
        <name>Zn(2+)</name>
        <dbReference type="ChEBI" id="CHEBI:29105"/>
    </cofactor>
    <text evidence="13">Binds 1 zinc ion per subunit.</text>
</comment>
<keyword evidence="6 13" id="KW-0479">Metal-binding</keyword>
<evidence type="ECO:0000256" key="1">
    <source>
        <dbReference type="ARBA" id="ARBA00004496"/>
    </source>
</evidence>
<evidence type="ECO:0000256" key="9">
    <source>
        <dbReference type="ARBA" id="ARBA00022840"/>
    </source>
</evidence>
<keyword evidence="7 13" id="KW-0547">Nucleotide-binding</keyword>
<feature type="short sequence motif" description="'HIGH' region" evidence="13">
    <location>
        <begin position="29"/>
        <end position="39"/>
    </location>
</feature>
<accession>A0A926HZN8</accession>
<evidence type="ECO:0000256" key="2">
    <source>
        <dbReference type="ARBA" id="ARBA00005594"/>
    </source>
</evidence>
<evidence type="ECO:0000256" key="5">
    <source>
        <dbReference type="ARBA" id="ARBA00022598"/>
    </source>
</evidence>
<dbReference type="GO" id="GO:0008270">
    <property type="term" value="F:zinc ion binding"/>
    <property type="evidence" value="ECO:0007669"/>
    <property type="project" value="UniProtKB-UniRule"/>
</dbReference>
<dbReference type="Pfam" id="PF23493">
    <property type="entry name" value="CysS_C"/>
    <property type="match status" value="1"/>
</dbReference>
<comment type="caution">
    <text evidence="16">The sequence shown here is derived from an EMBL/GenBank/DDBJ whole genome shotgun (WGS) entry which is preliminary data.</text>
</comment>
<keyword evidence="8 13" id="KW-0862">Zinc</keyword>
<dbReference type="InterPro" id="IPR032678">
    <property type="entry name" value="tRNA-synt_1_cat_dom"/>
</dbReference>
<feature type="binding site" evidence="13">
    <location>
        <position position="267"/>
    </location>
    <ligand>
        <name>ATP</name>
        <dbReference type="ChEBI" id="CHEBI:30616"/>
    </ligand>
</feature>
<dbReference type="EC" id="6.1.1.16" evidence="13"/>
<evidence type="ECO:0000256" key="4">
    <source>
        <dbReference type="ARBA" id="ARBA00022490"/>
    </source>
</evidence>
<dbReference type="InterPro" id="IPR009080">
    <property type="entry name" value="tRNAsynth_Ia_anticodon-bd"/>
</dbReference>
<dbReference type="GO" id="GO:0005524">
    <property type="term" value="F:ATP binding"/>
    <property type="evidence" value="ECO:0007669"/>
    <property type="project" value="UniProtKB-UniRule"/>
</dbReference>
<dbReference type="InterPro" id="IPR056411">
    <property type="entry name" value="CysS_C"/>
</dbReference>
<dbReference type="PRINTS" id="PR00983">
    <property type="entry name" value="TRNASYNTHCYS"/>
</dbReference>
<dbReference type="GO" id="GO:0005829">
    <property type="term" value="C:cytosol"/>
    <property type="evidence" value="ECO:0007669"/>
    <property type="project" value="TreeGrafter"/>
</dbReference>
<keyword evidence="10 13" id="KW-0648">Protein biosynthesis</keyword>
<comment type="catalytic activity">
    <reaction evidence="12 13">
        <text>tRNA(Cys) + L-cysteine + ATP = L-cysteinyl-tRNA(Cys) + AMP + diphosphate</text>
        <dbReference type="Rhea" id="RHEA:17773"/>
        <dbReference type="Rhea" id="RHEA-COMP:9661"/>
        <dbReference type="Rhea" id="RHEA-COMP:9679"/>
        <dbReference type="ChEBI" id="CHEBI:30616"/>
        <dbReference type="ChEBI" id="CHEBI:33019"/>
        <dbReference type="ChEBI" id="CHEBI:35235"/>
        <dbReference type="ChEBI" id="CHEBI:78442"/>
        <dbReference type="ChEBI" id="CHEBI:78517"/>
        <dbReference type="ChEBI" id="CHEBI:456215"/>
        <dbReference type="EC" id="6.1.1.16"/>
    </reaction>
</comment>
<comment type="subunit">
    <text evidence="3 13">Monomer.</text>
</comment>
<dbReference type="RefSeq" id="WP_249312839.1">
    <property type="nucleotide sequence ID" value="NZ_JACRSU010000003.1"/>
</dbReference>
<keyword evidence="5 13" id="KW-0436">Ligase</keyword>
<evidence type="ECO:0000256" key="11">
    <source>
        <dbReference type="ARBA" id="ARBA00023146"/>
    </source>
</evidence>
<feature type="coiled-coil region" evidence="14">
    <location>
        <begin position="413"/>
        <end position="440"/>
    </location>
</feature>
<evidence type="ECO:0000313" key="16">
    <source>
        <dbReference type="EMBL" id="MBC8541056.1"/>
    </source>
</evidence>
<keyword evidence="11 13" id="KW-0030">Aminoacyl-tRNA synthetase</keyword>
<organism evidence="16 17">
    <name type="scientific">Congzhengia minquanensis</name>
    <dbReference type="NCBI Taxonomy" id="2763657"/>
    <lineage>
        <taxon>Bacteria</taxon>
        <taxon>Bacillati</taxon>
        <taxon>Bacillota</taxon>
        <taxon>Clostridia</taxon>
        <taxon>Eubacteriales</taxon>
        <taxon>Oscillospiraceae</taxon>
        <taxon>Congzhengia</taxon>
    </lineage>
</organism>
<feature type="binding site" evidence="13">
    <location>
        <position position="207"/>
    </location>
    <ligand>
        <name>Zn(2+)</name>
        <dbReference type="ChEBI" id="CHEBI:29105"/>
    </ligand>
</feature>
<dbReference type="InterPro" id="IPR015803">
    <property type="entry name" value="Cys-tRNA-ligase"/>
</dbReference>
<dbReference type="InterPro" id="IPR024909">
    <property type="entry name" value="Cys-tRNA/MSH_ligase"/>
</dbReference>
<feature type="domain" description="Cysteinyl-tRNA synthetase class Ia DALR" evidence="15">
    <location>
        <begin position="353"/>
        <end position="416"/>
    </location>
</feature>
<evidence type="ECO:0000256" key="3">
    <source>
        <dbReference type="ARBA" id="ARBA00011245"/>
    </source>
</evidence>
<dbReference type="Gene3D" id="3.40.50.620">
    <property type="entry name" value="HUPs"/>
    <property type="match status" value="1"/>
</dbReference>
<gene>
    <name evidence="13" type="primary">cysS</name>
    <name evidence="16" type="ORF">H8698_08740</name>
</gene>
<dbReference type="InterPro" id="IPR014729">
    <property type="entry name" value="Rossmann-like_a/b/a_fold"/>
</dbReference>
<evidence type="ECO:0000256" key="12">
    <source>
        <dbReference type="ARBA" id="ARBA00047398"/>
    </source>
</evidence>
<dbReference type="Pfam" id="PF09190">
    <property type="entry name" value="DALR_2"/>
    <property type="match status" value="1"/>
</dbReference>
<dbReference type="AlphaFoldDB" id="A0A926HZN8"/>
<protein>
    <recommendedName>
        <fullName evidence="13">Cysteine--tRNA ligase</fullName>
        <ecNumber evidence="13">6.1.1.16</ecNumber>
    </recommendedName>
    <alternativeName>
        <fullName evidence="13">Cysteinyl-tRNA synthetase</fullName>
        <shortName evidence="13">CysRS</shortName>
    </alternativeName>
</protein>
<dbReference type="InterPro" id="IPR015273">
    <property type="entry name" value="Cys-tRNA-synt_Ia_DALR"/>
</dbReference>
<comment type="similarity">
    <text evidence="2 13">Belongs to the class-I aminoacyl-tRNA synthetase family.</text>
</comment>
<dbReference type="GO" id="GO:0004817">
    <property type="term" value="F:cysteine-tRNA ligase activity"/>
    <property type="evidence" value="ECO:0007669"/>
    <property type="project" value="UniProtKB-UniRule"/>
</dbReference>
<evidence type="ECO:0000256" key="14">
    <source>
        <dbReference type="SAM" id="Coils"/>
    </source>
</evidence>
<keyword evidence="9 13" id="KW-0067">ATP-binding</keyword>